<accession>A0A6G1L7V1</accession>
<name>A0A6G1L7V1_9PEZI</name>
<dbReference type="AlphaFoldDB" id="A0A6G1L7V1"/>
<reference evidence="1" key="1">
    <citation type="journal article" date="2020" name="Stud. Mycol.">
        <title>101 Dothideomycetes genomes: a test case for predicting lifestyles and emergence of pathogens.</title>
        <authorList>
            <person name="Haridas S."/>
            <person name="Albert R."/>
            <person name="Binder M."/>
            <person name="Bloem J."/>
            <person name="Labutti K."/>
            <person name="Salamov A."/>
            <person name="Andreopoulos B."/>
            <person name="Baker S."/>
            <person name="Barry K."/>
            <person name="Bills G."/>
            <person name="Bluhm B."/>
            <person name="Cannon C."/>
            <person name="Castanera R."/>
            <person name="Culley D."/>
            <person name="Daum C."/>
            <person name="Ezra D."/>
            <person name="Gonzalez J."/>
            <person name="Henrissat B."/>
            <person name="Kuo A."/>
            <person name="Liang C."/>
            <person name="Lipzen A."/>
            <person name="Lutzoni F."/>
            <person name="Magnuson J."/>
            <person name="Mondo S."/>
            <person name="Nolan M."/>
            <person name="Ohm R."/>
            <person name="Pangilinan J."/>
            <person name="Park H.-J."/>
            <person name="Ramirez L."/>
            <person name="Alfaro M."/>
            <person name="Sun H."/>
            <person name="Tritt A."/>
            <person name="Yoshinaga Y."/>
            <person name="Zwiers L.-H."/>
            <person name="Turgeon B."/>
            <person name="Goodwin S."/>
            <person name="Spatafora J."/>
            <person name="Crous P."/>
            <person name="Grigoriev I."/>
        </authorList>
    </citation>
    <scope>NUCLEOTIDE SEQUENCE</scope>
    <source>
        <strain evidence="1">CBS 116005</strain>
    </source>
</reference>
<evidence type="ECO:0008006" key="3">
    <source>
        <dbReference type="Google" id="ProtNLM"/>
    </source>
</evidence>
<protein>
    <recommendedName>
        <fullName evidence="3">Tetraspanin Tsp3</fullName>
    </recommendedName>
</protein>
<sequence>MAITRRQIIAAISVLYLLALTIIGAFALHTAHAYSQPIPDILCALTVALPPLAGVALETILSCHTHLATKGQLQTSRIFQVVVLFFITYETVLATLAGTHISPSGSLNCALRERWQNMFRVKDGEGIRAIQDAFQCCGLESVRDMAFPFPSASEGRDADACVVAYHRDRACLDAWRGQERQVAIMLLVVPVAVFAWKVSSPPPIGKRHSRR</sequence>
<dbReference type="EMBL" id="ML995842">
    <property type="protein sequence ID" value="KAF2768672.1"/>
    <property type="molecule type" value="Genomic_DNA"/>
</dbReference>
<keyword evidence="2" id="KW-1185">Reference proteome</keyword>
<dbReference type="OrthoDB" id="71600at2759"/>
<evidence type="ECO:0000313" key="1">
    <source>
        <dbReference type="EMBL" id="KAF2768672.1"/>
    </source>
</evidence>
<proteinExistence type="predicted"/>
<evidence type="ECO:0000313" key="2">
    <source>
        <dbReference type="Proteomes" id="UP000799436"/>
    </source>
</evidence>
<dbReference type="Proteomes" id="UP000799436">
    <property type="component" value="Unassembled WGS sequence"/>
</dbReference>
<organism evidence="1 2">
    <name type="scientific">Teratosphaeria nubilosa</name>
    <dbReference type="NCBI Taxonomy" id="161662"/>
    <lineage>
        <taxon>Eukaryota</taxon>
        <taxon>Fungi</taxon>
        <taxon>Dikarya</taxon>
        <taxon>Ascomycota</taxon>
        <taxon>Pezizomycotina</taxon>
        <taxon>Dothideomycetes</taxon>
        <taxon>Dothideomycetidae</taxon>
        <taxon>Mycosphaerellales</taxon>
        <taxon>Teratosphaeriaceae</taxon>
        <taxon>Teratosphaeria</taxon>
    </lineage>
</organism>
<gene>
    <name evidence="1" type="ORF">EJ03DRAFT_273808</name>
</gene>